<dbReference type="SUPFAM" id="SSF53271">
    <property type="entry name" value="PRTase-like"/>
    <property type="match status" value="1"/>
</dbReference>
<protein>
    <recommendedName>
        <fullName evidence="5">Adenine/guanine phosphoribosyltransferase</fullName>
    </recommendedName>
</protein>
<evidence type="ECO:0000259" key="2">
    <source>
        <dbReference type="Pfam" id="PF15609"/>
    </source>
</evidence>
<dbReference type="PIRSF" id="PIRSF020967">
    <property type="entry name" value="UCP020967"/>
    <property type="match status" value="1"/>
</dbReference>
<feature type="domain" description="Orotate phosphoribosyltransferase-like" evidence="2">
    <location>
        <begin position="42"/>
        <end position="265"/>
    </location>
</feature>
<dbReference type="InterPro" id="IPR041688">
    <property type="entry name" value="PRTase_2"/>
</dbReference>
<dbReference type="InterPro" id="IPR011214">
    <property type="entry name" value="UCP020967"/>
</dbReference>
<evidence type="ECO:0000313" key="4">
    <source>
        <dbReference type="Proteomes" id="UP001519287"/>
    </source>
</evidence>
<keyword evidence="4" id="KW-1185">Reference proteome</keyword>
<feature type="domain" description="TRSP" evidence="1">
    <location>
        <begin position="325"/>
        <end position="450"/>
    </location>
</feature>
<comment type="caution">
    <text evidence="3">The sequence shown here is derived from an EMBL/GenBank/DDBJ whole genome shotgun (WGS) entry which is preliminary data.</text>
</comment>
<dbReference type="CDD" id="cd06223">
    <property type="entry name" value="PRTases_typeI"/>
    <property type="match status" value="1"/>
</dbReference>
<evidence type="ECO:0000313" key="3">
    <source>
        <dbReference type="EMBL" id="MBP1993489.1"/>
    </source>
</evidence>
<dbReference type="RefSeq" id="WP_209975370.1">
    <property type="nucleotide sequence ID" value="NZ_JAGGLB010000019.1"/>
</dbReference>
<accession>A0ABS4J0X6</accession>
<dbReference type="InterPro" id="IPR000836">
    <property type="entry name" value="PRTase_dom"/>
</dbReference>
<dbReference type="Proteomes" id="UP001519287">
    <property type="component" value="Unassembled WGS sequence"/>
</dbReference>
<name>A0ABS4J0X6_9BACL</name>
<dbReference type="InterPro" id="IPR022537">
    <property type="entry name" value="TRSP_dom"/>
</dbReference>
<sequence>MKDNILSPYYPSMSKRTYNILEQIQVQVSVTHNPYSIPLDRLFSMAARNNKKRAFLFVSHVLGKHIPVNPHVSLLSGVCLALLLKQEMDGDVPENLIAIAVEGLIDPSKAKVAYSEIIESGLSLSQPVTLIGFAETATAIGHAVYHTFQAWKETCSFIHTTREDIKQLESVISFNEEHSHAVAHYCYANDPKLLKDPETIVLVDDEITTGKTSLNIIREIQAAFPKKKYVVLSLLDWRTEEDEQKYQQLEMELGVTIRTIALVKGGIDVSGEPVLSTENEIRAMASSERSDSIEIMFVDRFFEHVPCSSQNDQGYENHSPYLKYSGRFGLDSHENQEVDKSIAEAAAYLLSTRIGNKTLCMGTGEFMYLPMRIAAEMGDGIYYQSTTRSPIHANRSEDYAVQTAYPYPSPDNPAVLNYLYNISPGMYDELYLFFEREAEPEAFRHFMQILDSLQLKKINIVFFSPSVQDWKGVQRNHG</sequence>
<gene>
    <name evidence="3" type="ORF">J2Z66_005111</name>
</gene>
<dbReference type="Gene3D" id="3.40.50.2020">
    <property type="match status" value="1"/>
</dbReference>
<proteinExistence type="predicted"/>
<evidence type="ECO:0000259" key="1">
    <source>
        <dbReference type="Pfam" id="PF12500"/>
    </source>
</evidence>
<reference evidence="3 4" key="1">
    <citation type="submission" date="2021-03" db="EMBL/GenBank/DDBJ databases">
        <title>Genomic Encyclopedia of Type Strains, Phase IV (KMG-IV): sequencing the most valuable type-strain genomes for metagenomic binning, comparative biology and taxonomic classification.</title>
        <authorList>
            <person name="Goeker M."/>
        </authorList>
    </citation>
    <scope>NUCLEOTIDE SEQUENCE [LARGE SCALE GENOMIC DNA]</scope>
    <source>
        <strain evidence="3 4">DSM 26048</strain>
    </source>
</reference>
<dbReference type="Pfam" id="PF15609">
    <property type="entry name" value="PRTase_2"/>
    <property type="match status" value="1"/>
</dbReference>
<dbReference type="EMBL" id="JAGGLB010000019">
    <property type="protein sequence ID" value="MBP1993489.1"/>
    <property type="molecule type" value="Genomic_DNA"/>
</dbReference>
<evidence type="ECO:0008006" key="5">
    <source>
        <dbReference type="Google" id="ProtNLM"/>
    </source>
</evidence>
<dbReference type="InterPro" id="IPR029057">
    <property type="entry name" value="PRTase-like"/>
</dbReference>
<organism evidence="3 4">
    <name type="scientific">Paenibacillus eucommiae</name>
    <dbReference type="NCBI Taxonomy" id="1355755"/>
    <lineage>
        <taxon>Bacteria</taxon>
        <taxon>Bacillati</taxon>
        <taxon>Bacillota</taxon>
        <taxon>Bacilli</taxon>
        <taxon>Bacillales</taxon>
        <taxon>Paenibacillaceae</taxon>
        <taxon>Paenibacillus</taxon>
    </lineage>
</organism>
<dbReference type="Pfam" id="PF12500">
    <property type="entry name" value="TRSP"/>
    <property type="match status" value="1"/>
</dbReference>